<evidence type="ECO:0000256" key="7">
    <source>
        <dbReference type="ARBA" id="ARBA00023163"/>
    </source>
</evidence>
<comment type="caution">
    <text evidence="11">The sequence shown here is derived from an EMBL/GenBank/DDBJ whole genome shotgun (WGS) entry which is preliminary data.</text>
</comment>
<dbReference type="InterPro" id="IPR020449">
    <property type="entry name" value="Tscrpt_reg_AraC-type_HTH"/>
</dbReference>
<reference evidence="11 12" key="1">
    <citation type="submission" date="2016-12" db="EMBL/GenBank/DDBJ databases">
        <title>Candidatus Reconcilibacillus cellulovorans genome.</title>
        <authorList>
            <person name="Kolinko S."/>
            <person name="Wu Y.-W."/>
            <person name="Tachea F."/>
            <person name="Denzel E."/>
            <person name="Hiras J."/>
            <person name="Baecker N."/>
            <person name="Chan L.J."/>
            <person name="Eichorst S.A."/>
            <person name="Frey D."/>
            <person name="Adams P.D."/>
            <person name="Pray T."/>
            <person name="Tanjore D."/>
            <person name="Petzold C.J."/>
            <person name="Gladden J.M."/>
            <person name="Simmons B.A."/>
            <person name="Singer S.W."/>
        </authorList>
    </citation>
    <scope>NUCLEOTIDE SEQUENCE [LARGE SCALE GENOMIC DNA]</scope>
    <source>
        <strain evidence="11">JTherm</strain>
    </source>
</reference>
<dbReference type="Pfam" id="PF12833">
    <property type="entry name" value="HTH_18"/>
    <property type="match status" value="1"/>
</dbReference>
<evidence type="ECO:0000259" key="9">
    <source>
        <dbReference type="PROSITE" id="PS01124"/>
    </source>
</evidence>
<dbReference type="GO" id="GO:0043565">
    <property type="term" value="F:sequence-specific DNA binding"/>
    <property type="evidence" value="ECO:0007669"/>
    <property type="project" value="InterPro"/>
</dbReference>
<evidence type="ECO:0000256" key="1">
    <source>
        <dbReference type="ARBA" id="ARBA00004496"/>
    </source>
</evidence>
<dbReference type="SUPFAM" id="SSF46689">
    <property type="entry name" value="Homeodomain-like"/>
    <property type="match status" value="2"/>
</dbReference>
<dbReference type="PANTHER" id="PTHR42713">
    <property type="entry name" value="HISTIDINE KINASE-RELATED"/>
    <property type="match status" value="1"/>
</dbReference>
<accession>A0A2A6E178</accession>
<dbReference type="PANTHER" id="PTHR42713:SF3">
    <property type="entry name" value="TRANSCRIPTIONAL REGULATORY PROTEIN HPTR"/>
    <property type="match status" value="1"/>
</dbReference>
<dbReference type="InterPro" id="IPR011006">
    <property type="entry name" value="CheY-like_superfamily"/>
</dbReference>
<keyword evidence="3 8" id="KW-0597">Phosphoprotein</keyword>
<dbReference type="EMBL" id="MOXJ01000013">
    <property type="protein sequence ID" value="PDO10566.1"/>
    <property type="molecule type" value="Genomic_DNA"/>
</dbReference>
<dbReference type="SMART" id="SM00342">
    <property type="entry name" value="HTH_ARAC"/>
    <property type="match status" value="1"/>
</dbReference>
<keyword evidence="6 11" id="KW-0238">DNA-binding</keyword>
<evidence type="ECO:0000256" key="5">
    <source>
        <dbReference type="ARBA" id="ARBA00023015"/>
    </source>
</evidence>
<evidence type="ECO:0000313" key="11">
    <source>
        <dbReference type="EMBL" id="PDO10566.1"/>
    </source>
</evidence>
<keyword evidence="7" id="KW-0804">Transcription</keyword>
<dbReference type="InterPro" id="IPR001789">
    <property type="entry name" value="Sig_transdc_resp-reg_receiver"/>
</dbReference>
<evidence type="ECO:0000256" key="2">
    <source>
        <dbReference type="ARBA" id="ARBA00022490"/>
    </source>
</evidence>
<dbReference type="InterPro" id="IPR009057">
    <property type="entry name" value="Homeodomain-like_sf"/>
</dbReference>
<dbReference type="InterPro" id="IPR018060">
    <property type="entry name" value="HTH_AraC"/>
</dbReference>
<dbReference type="PROSITE" id="PS00041">
    <property type="entry name" value="HTH_ARAC_FAMILY_1"/>
    <property type="match status" value="1"/>
</dbReference>
<dbReference type="AlphaFoldDB" id="A0A2A6E178"/>
<dbReference type="SMART" id="SM00448">
    <property type="entry name" value="REC"/>
    <property type="match status" value="1"/>
</dbReference>
<evidence type="ECO:0000259" key="10">
    <source>
        <dbReference type="PROSITE" id="PS50110"/>
    </source>
</evidence>
<dbReference type="InterPro" id="IPR018062">
    <property type="entry name" value="HTH_AraC-typ_CS"/>
</dbReference>
<dbReference type="PROSITE" id="PS50110">
    <property type="entry name" value="RESPONSE_REGULATORY"/>
    <property type="match status" value="1"/>
</dbReference>
<keyword evidence="4" id="KW-0902">Two-component regulatory system</keyword>
<keyword evidence="5" id="KW-0805">Transcription regulation</keyword>
<dbReference type="GO" id="GO:0000160">
    <property type="term" value="P:phosphorelay signal transduction system"/>
    <property type="evidence" value="ECO:0007669"/>
    <property type="project" value="UniProtKB-KW"/>
</dbReference>
<comment type="subcellular location">
    <subcellularLocation>
        <location evidence="1">Cytoplasm</location>
    </subcellularLocation>
</comment>
<dbReference type="Proteomes" id="UP000243688">
    <property type="component" value="Unassembled WGS sequence"/>
</dbReference>
<dbReference type="CDD" id="cd17536">
    <property type="entry name" value="REC_YesN-like"/>
    <property type="match status" value="1"/>
</dbReference>
<evidence type="ECO:0000313" key="12">
    <source>
        <dbReference type="Proteomes" id="UP000243688"/>
    </source>
</evidence>
<name>A0A2A6E178_9BACL</name>
<evidence type="ECO:0000256" key="8">
    <source>
        <dbReference type="PROSITE-ProRule" id="PRU00169"/>
    </source>
</evidence>
<evidence type="ECO:0000256" key="3">
    <source>
        <dbReference type="ARBA" id="ARBA00022553"/>
    </source>
</evidence>
<dbReference type="InterPro" id="IPR051552">
    <property type="entry name" value="HptR"/>
</dbReference>
<evidence type="ECO:0000256" key="6">
    <source>
        <dbReference type="ARBA" id="ARBA00023125"/>
    </source>
</evidence>
<dbReference type="PRINTS" id="PR00032">
    <property type="entry name" value="HTHARAC"/>
</dbReference>
<feature type="modified residue" description="4-aspartylphosphate" evidence="8">
    <location>
        <position position="55"/>
    </location>
</feature>
<dbReference type="GO" id="GO:0005737">
    <property type="term" value="C:cytoplasm"/>
    <property type="evidence" value="ECO:0007669"/>
    <property type="project" value="UniProtKB-SubCell"/>
</dbReference>
<dbReference type="Pfam" id="PF00072">
    <property type="entry name" value="Response_reg"/>
    <property type="match status" value="1"/>
</dbReference>
<proteinExistence type="predicted"/>
<sequence length="536" mass="61223">MIGVLLVDDEQFARQGLRNLIDWRACGYEVIGEADNGEEALRLIQELRPELVITDIRMPVLDGLELIRRVSSSGAAAPKFIIVSGYDDFKYAQQAMRYGVCDFLLKPVDQDELQEILLKLGPRIAKDRWIAGKEEELWTAAIVEALIKGEADERQIGEWERAFGIRREDSVYYVLIEINDRHSWKEKGENANGGNRTVLPDAPSEEPLRDRLARIAADVVGRKEPMFLYEHRNQYGMIATSAMLAGFAGNEARFAETLQARLTRGTGETVVVYVGAPVRGLARLREAYATAKQALQYKFVRQEGPILYREVCGLALQYLEPDSKIFQEWTESVESGDVERIRAAVDRLFAAFREQVLAVEAVKTSVNRCVLDVVRLIRELGGDERELASLEPMLGWHDLNVTPRELRRLLERFGAEAAEYVSSLRKEKAKGSIHKVKSYIDAHFHENISLKSLAAKFYMNPVYLGQLFRKTYGTYFNDYVLRLRVEEAKRLLRQTDLRIYEIAEKVGFNDPDYFVTQFEKVEGMTPSEYRAGFLKK</sequence>
<protein>
    <submittedName>
        <fullName evidence="11">DNA-binding response regulator</fullName>
    </submittedName>
</protein>
<dbReference type="PROSITE" id="PS01124">
    <property type="entry name" value="HTH_ARAC_FAMILY_2"/>
    <property type="match status" value="1"/>
</dbReference>
<dbReference type="InterPro" id="IPR041522">
    <property type="entry name" value="CdaR_GGDEF"/>
</dbReference>
<organism evidence="11 12">
    <name type="scientific">Candidatus Reconcilbacillus cellulovorans</name>
    <dbReference type="NCBI Taxonomy" id="1906605"/>
    <lineage>
        <taxon>Bacteria</taxon>
        <taxon>Bacillati</taxon>
        <taxon>Bacillota</taxon>
        <taxon>Bacilli</taxon>
        <taxon>Bacillales</taxon>
        <taxon>Paenibacillaceae</taxon>
        <taxon>Candidatus Reconcilbacillus</taxon>
    </lineage>
</organism>
<dbReference type="SUPFAM" id="SSF52172">
    <property type="entry name" value="CheY-like"/>
    <property type="match status" value="1"/>
</dbReference>
<dbReference type="Gene3D" id="1.10.10.60">
    <property type="entry name" value="Homeodomain-like"/>
    <property type="match status" value="2"/>
</dbReference>
<evidence type="ECO:0000256" key="4">
    <source>
        <dbReference type="ARBA" id="ARBA00023012"/>
    </source>
</evidence>
<gene>
    <name evidence="11" type="ORF">BLM47_06750</name>
</gene>
<feature type="domain" description="HTH araC/xylS-type" evidence="9">
    <location>
        <begin position="434"/>
        <end position="532"/>
    </location>
</feature>
<dbReference type="GO" id="GO:0003700">
    <property type="term" value="F:DNA-binding transcription factor activity"/>
    <property type="evidence" value="ECO:0007669"/>
    <property type="project" value="InterPro"/>
</dbReference>
<feature type="domain" description="Response regulatory" evidence="10">
    <location>
        <begin position="3"/>
        <end position="121"/>
    </location>
</feature>
<keyword evidence="2" id="KW-0963">Cytoplasm</keyword>
<dbReference type="Pfam" id="PF17853">
    <property type="entry name" value="GGDEF_2"/>
    <property type="match status" value="1"/>
</dbReference>
<dbReference type="Gene3D" id="3.40.50.2300">
    <property type="match status" value="1"/>
</dbReference>